<sequence length="258" mass="29400">MTLPFIIGEDSANEVVFVDFEQLPHLFVSYNDEAQIREFIGSLISSLQLNNNGLLVDYALAVSARNHHLTLRRDCNIKYCFVSDDYLMSNVGSKLKFMQALLKEMRSRSIYFRKLAEGKPEKKKQVPHLIILLHDVFDIVLSSKKSIGQIFLQLLLLGKALKMHVVAASGNSYRMLLKQLANLDPSVMRKFRNQFGHDHLNIVTPLGAELVITAEDFIFFKKANAIDYQRLYPARKSLHESLSYIPRVTTTLPMVAPC</sequence>
<proteinExistence type="predicted"/>
<gene>
    <name evidence="1" type="ORF">OCK74_20390</name>
</gene>
<protein>
    <recommendedName>
        <fullName evidence="3">FtsK domain-containing protein</fullName>
    </recommendedName>
</protein>
<dbReference type="InterPro" id="IPR027417">
    <property type="entry name" value="P-loop_NTPase"/>
</dbReference>
<accession>A0A9X2XZD2</accession>
<dbReference type="Proteomes" id="UP001155483">
    <property type="component" value="Unassembled WGS sequence"/>
</dbReference>
<keyword evidence="2" id="KW-1185">Reference proteome</keyword>
<dbReference type="RefSeq" id="WP_279298931.1">
    <property type="nucleotide sequence ID" value="NZ_JAOTIF010000021.1"/>
</dbReference>
<dbReference type="Gene3D" id="3.40.50.300">
    <property type="entry name" value="P-loop containing nucleotide triphosphate hydrolases"/>
    <property type="match status" value="1"/>
</dbReference>
<dbReference type="AlphaFoldDB" id="A0A9X2XZD2"/>
<reference evidence="1" key="1">
    <citation type="submission" date="2022-09" db="EMBL/GenBank/DDBJ databases">
        <authorList>
            <person name="Yuan C."/>
            <person name="Ke Z."/>
        </authorList>
    </citation>
    <scope>NUCLEOTIDE SEQUENCE</scope>
    <source>
        <strain evidence="1">LB-8</strain>
    </source>
</reference>
<evidence type="ECO:0008006" key="3">
    <source>
        <dbReference type="Google" id="ProtNLM"/>
    </source>
</evidence>
<name>A0A9X2XZD2_9BACT</name>
<organism evidence="1 2">
    <name type="scientific">Paraflavisolibacter caeni</name>
    <dbReference type="NCBI Taxonomy" id="2982496"/>
    <lineage>
        <taxon>Bacteria</taxon>
        <taxon>Pseudomonadati</taxon>
        <taxon>Bacteroidota</taxon>
        <taxon>Chitinophagia</taxon>
        <taxon>Chitinophagales</taxon>
        <taxon>Chitinophagaceae</taxon>
        <taxon>Paraflavisolibacter</taxon>
    </lineage>
</organism>
<reference evidence="1" key="2">
    <citation type="submission" date="2023-04" db="EMBL/GenBank/DDBJ databases">
        <title>Paracnuella aquatica gen. nov., sp. nov., a member of the family Chitinophagaceae isolated from a hot spring.</title>
        <authorList>
            <person name="Wang C."/>
        </authorList>
    </citation>
    <scope>NUCLEOTIDE SEQUENCE</scope>
    <source>
        <strain evidence="1">LB-8</strain>
    </source>
</reference>
<comment type="caution">
    <text evidence="1">The sequence shown here is derived from an EMBL/GenBank/DDBJ whole genome shotgun (WGS) entry which is preliminary data.</text>
</comment>
<evidence type="ECO:0000313" key="1">
    <source>
        <dbReference type="EMBL" id="MCU7551492.1"/>
    </source>
</evidence>
<evidence type="ECO:0000313" key="2">
    <source>
        <dbReference type="Proteomes" id="UP001155483"/>
    </source>
</evidence>
<dbReference type="EMBL" id="JAOTIF010000021">
    <property type="protein sequence ID" value="MCU7551492.1"/>
    <property type="molecule type" value="Genomic_DNA"/>
</dbReference>